<feature type="region of interest" description="Disordered" evidence="2">
    <location>
        <begin position="465"/>
        <end position="485"/>
    </location>
</feature>
<sequence length="485" mass="52276">MASVLPSGGDAVTVNGVDGASPPAVKQSRAPITEAEMHAEFAHHDGAVARLNNGSFGCCPATVLAARARWQRLFLAQPDAFYFHHLKPGLARSRAALAAVVGAGDASEISLIDNVTTAAAIIMQHVAWSFVEGDFARGDVVLMFLYTYNAVKNSIHAYVARAGATVVEVPLPFPLASADAIVAEFRAALAVAKDGGRRRVRLAVIDHITSMPTVLIPVKELVAICREEGVDKVFVDAAHSLGQVPVDVRDIGADFYASNLHKWFFCPSAVAFMHTRKNDTVATKLHHPVVSSEYGNGLPMESAWIGVRDYSAQLVVPDVIDFVNRFDGGVEGIRTRNHDKVVEMGTMLADAWGTFLGTPPELCGSMVMVGLPGCLGIESEDDTVNLRTMLRKRFKVEVPLYYNSRTAEVPPEIVKDSNGDPVTGYVRISHQVYNVREEYDALRDAVAKLVADGFSCAKLRPSDEQETPACMTSIDELSASPARGS</sequence>
<dbReference type="AlphaFoldDB" id="A0A8J5RRQ2"/>
<evidence type="ECO:0000259" key="3">
    <source>
        <dbReference type="Pfam" id="PF00266"/>
    </source>
</evidence>
<keyword evidence="5" id="KW-1185">Reference proteome</keyword>
<evidence type="ECO:0000256" key="1">
    <source>
        <dbReference type="ARBA" id="ARBA00022898"/>
    </source>
</evidence>
<reference evidence="4" key="2">
    <citation type="submission" date="2021-02" db="EMBL/GenBank/DDBJ databases">
        <authorList>
            <person name="Kimball J.A."/>
            <person name="Haas M.W."/>
            <person name="Macchietto M."/>
            <person name="Kono T."/>
            <person name="Duquette J."/>
            <person name="Shao M."/>
        </authorList>
    </citation>
    <scope>NUCLEOTIDE SEQUENCE</scope>
    <source>
        <tissue evidence="4">Fresh leaf tissue</tissue>
    </source>
</reference>
<proteinExistence type="predicted"/>
<dbReference type="Proteomes" id="UP000729402">
    <property type="component" value="Unassembled WGS sequence"/>
</dbReference>
<dbReference type="OrthoDB" id="5978656at2759"/>
<name>A0A8J5RRQ2_ZIZPA</name>
<organism evidence="4 5">
    <name type="scientific">Zizania palustris</name>
    <name type="common">Northern wild rice</name>
    <dbReference type="NCBI Taxonomy" id="103762"/>
    <lineage>
        <taxon>Eukaryota</taxon>
        <taxon>Viridiplantae</taxon>
        <taxon>Streptophyta</taxon>
        <taxon>Embryophyta</taxon>
        <taxon>Tracheophyta</taxon>
        <taxon>Spermatophyta</taxon>
        <taxon>Magnoliopsida</taxon>
        <taxon>Liliopsida</taxon>
        <taxon>Poales</taxon>
        <taxon>Poaceae</taxon>
        <taxon>BOP clade</taxon>
        <taxon>Oryzoideae</taxon>
        <taxon>Oryzeae</taxon>
        <taxon>Zizaniinae</taxon>
        <taxon>Zizania</taxon>
    </lineage>
</organism>
<dbReference type="PANTHER" id="PTHR43092">
    <property type="entry name" value="L-CYSTEINE DESULFHYDRASE"/>
    <property type="match status" value="1"/>
</dbReference>
<feature type="domain" description="Aminotransferase class V" evidence="3">
    <location>
        <begin position="90"/>
        <end position="278"/>
    </location>
</feature>
<keyword evidence="1" id="KW-0663">Pyridoxal phosphate</keyword>
<evidence type="ECO:0000256" key="2">
    <source>
        <dbReference type="SAM" id="MobiDB-lite"/>
    </source>
</evidence>
<dbReference type="Pfam" id="PF00266">
    <property type="entry name" value="Aminotran_5"/>
    <property type="match status" value="1"/>
</dbReference>
<reference evidence="4" key="1">
    <citation type="journal article" date="2021" name="bioRxiv">
        <title>Whole Genome Assembly and Annotation of Northern Wild Rice, Zizania palustris L., Supports a Whole Genome Duplication in the Zizania Genus.</title>
        <authorList>
            <person name="Haas M."/>
            <person name="Kono T."/>
            <person name="Macchietto M."/>
            <person name="Millas R."/>
            <person name="McGilp L."/>
            <person name="Shao M."/>
            <person name="Duquette J."/>
            <person name="Hirsch C.N."/>
            <person name="Kimball J."/>
        </authorList>
    </citation>
    <scope>NUCLEOTIDE SEQUENCE</scope>
    <source>
        <tissue evidence="4">Fresh leaf tissue</tissue>
    </source>
</reference>
<evidence type="ECO:0000313" key="4">
    <source>
        <dbReference type="EMBL" id="KAG8051974.1"/>
    </source>
</evidence>
<dbReference type="InterPro" id="IPR000192">
    <property type="entry name" value="Aminotrans_V_dom"/>
</dbReference>
<accession>A0A8J5RRQ2</accession>
<evidence type="ECO:0000313" key="5">
    <source>
        <dbReference type="Proteomes" id="UP000729402"/>
    </source>
</evidence>
<comment type="caution">
    <text evidence="4">The sequence shown here is derived from an EMBL/GenBank/DDBJ whole genome shotgun (WGS) entry which is preliminary data.</text>
</comment>
<dbReference type="PANTHER" id="PTHR43092:SF5">
    <property type="entry name" value="L-CYSTEINE DESULFHYDRASE 2-RELATED"/>
    <property type="match status" value="1"/>
</dbReference>
<feature type="region of interest" description="Disordered" evidence="2">
    <location>
        <begin position="1"/>
        <end position="25"/>
    </location>
</feature>
<dbReference type="EMBL" id="JAAALK010000288">
    <property type="protein sequence ID" value="KAG8051974.1"/>
    <property type="molecule type" value="Genomic_DNA"/>
</dbReference>
<protein>
    <recommendedName>
        <fullName evidence="3">Aminotransferase class V domain-containing protein</fullName>
    </recommendedName>
</protein>
<gene>
    <name evidence="4" type="ORF">GUJ93_ZPchr0001g32160</name>
</gene>